<dbReference type="AlphaFoldDB" id="A0AAN7J1G1"/>
<evidence type="ECO:0000313" key="1">
    <source>
        <dbReference type="EMBL" id="KAK4593951.1"/>
    </source>
</evidence>
<gene>
    <name evidence="1" type="ORF">RGQ29_017855</name>
</gene>
<dbReference type="PANTHER" id="PTHR48434">
    <property type="entry name" value="(RAPE) HYPOTHETICAL PROTEIN"/>
    <property type="match status" value="1"/>
</dbReference>
<dbReference type="Proteomes" id="UP001324115">
    <property type="component" value="Unassembled WGS sequence"/>
</dbReference>
<comment type="caution">
    <text evidence="1">The sequence shown here is derived from an EMBL/GenBank/DDBJ whole genome shotgun (WGS) entry which is preliminary data.</text>
</comment>
<proteinExistence type="predicted"/>
<protein>
    <submittedName>
        <fullName evidence="1">Uncharacterized protein</fullName>
    </submittedName>
</protein>
<dbReference type="EMBL" id="JAXUIC010000004">
    <property type="protein sequence ID" value="KAK4593951.1"/>
    <property type="molecule type" value="Genomic_DNA"/>
</dbReference>
<dbReference type="PANTHER" id="PTHR48434:SF1">
    <property type="entry name" value="(RAPE) HYPOTHETICAL PROTEIN"/>
    <property type="match status" value="1"/>
</dbReference>
<reference evidence="1 2" key="1">
    <citation type="journal article" date="2023" name="G3 (Bethesda)">
        <title>A haplotype-resolved chromosome-scale genome for Quercus rubra L. provides insights into the genetics of adaptive traits for red oak species.</title>
        <authorList>
            <person name="Kapoor B."/>
            <person name="Jenkins J."/>
            <person name="Schmutz J."/>
            <person name="Zhebentyayeva T."/>
            <person name="Kuelheim C."/>
            <person name="Coggeshall M."/>
            <person name="Heim C."/>
            <person name="Lasky J.R."/>
            <person name="Leites L."/>
            <person name="Islam-Faridi N."/>
            <person name="Romero-Severson J."/>
            <person name="DeLeo V.L."/>
            <person name="Lucas S.M."/>
            <person name="Lazic D."/>
            <person name="Gailing O."/>
            <person name="Carlson J."/>
            <person name="Staton M."/>
        </authorList>
    </citation>
    <scope>NUCLEOTIDE SEQUENCE [LARGE SCALE GENOMIC DNA]</scope>
    <source>
        <strain evidence="1">Pseudo-F2</strain>
    </source>
</reference>
<keyword evidence="2" id="KW-1185">Reference proteome</keyword>
<sequence length="388" mass="45416">MASRQSKDKSPATDKPLVKKEHFSSLEIVNQFTPLGTIPKPNYSSVLASFYDPYALTSYVKKQFVQNLFSIELTRASITDPFRLATSYFPPKFHWIPEHYQKDVQYYSDILRHENSITIKAIRDKANSAKIIYHSVFLNHIISEEMWGPNLASTRMMPSSPVPYSYHDYLTTWFKFMLHQNENKSHSWFFIRWWTQFGSIVEIFPEPLMNSFTYFKTMFKADSYAAKFPPLLHFIKKYKVPWILKWQYDKEGDVLTRRWYVKWWDKFPHTQSILNNVTRKLSAPSASPALRITTPVQKTELADAPASTSAKTVKSIAKPRKKGSPLDEIRKELDALYSHIKMISKEKEVADVEDEQSSKASVTKDPYYLYNQEWFGHDEEETHNSAED</sequence>
<evidence type="ECO:0000313" key="2">
    <source>
        <dbReference type="Proteomes" id="UP001324115"/>
    </source>
</evidence>
<name>A0AAN7J1G1_QUERU</name>
<organism evidence="1 2">
    <name type="scientific">Quercus rubra</name>
    <name type="common">Northern red oak</name>
    <name type="synonym">Quercus borealis</name>
    <dbReference type="NCBI Taxonomy" id="3512"/>
    <lineage>
        <taxon>Eukaryota</taxon>
        <taxon>Viridiplantae</taxon>
        <taxon>Streptophyta</taxon>
        <taxon>Embryophyta</taxon>
        <taxon>Tracheophyta</taxon>
        <taxon>Spermatophyta</taxon>
        <taxon>Magnoliopsida</taxon>
        <taxon>eudicotyledons</taxon>
        <taxon>Gunneridae</taxon>
        <taxon>Pentapetalae</taxon>
        <taxon>rosids</taxon>
        <taxon>fabids</taxon>
        <taxon>Fagales</taxon>
        <taxon>Fagaceae</taxon>
        <taxon>Quercus</taxon>
    </lineage>
</organism>
<accession>A0AAN7J1G1</accession>